<evidence type="ECO:0000313" key="3">
    <source>
        <dbReference type="EMBL" id="CAG8854890.1"/>
    </source>
</evidence>
<accession>A0ABN7XJE9</accession>
<organism evidence="3 4">
    <name type="scientific">Gigaspora margarita</name>
    <dbReference type="NCBI Taxonomy" id="4874"/>
    <lineage>
        <taxon>Eukaryota</taxon>
        <taxon>Fungi</taxon>
        <taxon>Fungi incertae sedis</taxon>
        <taxon>Mucoromycota</taxon>
        <taxon>Glomeromycotina</taxon>
        <taxon>Glomeromycetes</taxon>
        <taxon>Diversisporales</taxon>
        <taxon>Gigasporaceae</taxon>
        <taxon>Gigaspora</taxon>
    </lineage>
</organism>
<sequence>LLQNDLLQWSLEEYARVLDDIAESDHVLVVETFPEVFKCVLDQRITKKYETVVLETSIKWLEKIISYRTSKVEANSTNYKDNIAYIIFFNLSLIYPLVLKYQKFCNKLKSVVDRAAGPLSDDVILSVASYVEDFNIDVIDHFNDLLKSRIERNIQEPDDQLLKKIIQICDCTNDLPT</sequence>
<keyword evidence="1" id="KW-0472">Membrane</keyword>
<comment type="caution">
    <text evidence="3">The sequence shown here is derived from an EMBL/GenBank/DDBJ whole genome shotgun (WGS) entry which is preliminary data.</text>
</comment>
<dbReference type="EMBL" id="CAJVQB010143659">
    <property type="protein sequence ID" value="CAG8854890.1"/>
    <property type="molecule type" value="Genomic_DNA"/>
</dbReference>
<evidence type="ECO:0000259" key="2">
    <source>
        <dbReference type="PROSITE" id="PS50943"/>
    </source>
</evidence>
<keyword evidence="4" id="KW-1185">Reference proteome</keyword>
<protein>
    <submittedName>
        <fullName evidence="3">34463_t:CDS:1</fullName>
    </submittedName>
</protein>
<keyword evidence="1" id="KW-1133">Transmembrane helix</keyword>
<name>A0ABN7XJE9_GIGMA</name>
<keyword evidence="1" id="KW-0812">Transmembrane</keyword>
<evidence type="ECO:0000256" key="1">
    <source>
        <dbReference type="SAM" id="Phobius"/>
    </source>
</evidence>
<feature type="non-terminal residue" evidence="3">
    <location>
        <position position="1"/>
    </location>
</feature>
<evidence type="ECO:0000313" key="4">
    <source>
        <dbReference type="Proteomes" id="UP000789901"/>
    </source>
</evidence>
<feature type="domain" description="HTH cro/C1-type" evidence="2">
    <location>
        <begin position="148"/>
        <end position="175"/>
    </location>
</feature>
<dbReference type="InterPro" id="IPR001387">
    <property type="entry name" value="Cro/C1-type_HTH"/>
</dbReference>
<dbReference type="Proteomes" id="UP000789901">
    <property type="component" value="Unassembled WGS sequence"/>
</dbReference>
<feature type="transmembrane region" description="Helical" evidence="1">
    <location>
        <begin position="82"/>
        <end position="99"/>
    </location>
</feature>
<proteinExistence type="predicted"/>
<gene>
    <name evidence="3" type="ORF">GMARGA_LOCUS43711</name>
</gene>
<reference evidence="3 4" key="1">
    <citation type="submission" date="2021-06" db="EMBL/GenBank/DDBJ databases">
        <authorList>
            <person name="Kallberg Y."/>
            <person name="Tangrot J."/>
            <person name="Rosling A."/>
        </authorList>
    </citation>
    <scope>NUCLEOTIDE SEQUENCE [LARGE SCALE GENOMIC DNA]</scope>
    <source>
        <strain evidence="3 4">120-4 pot B 10/14</strain>
    </source>
</reference>
<dbReference type="PROSITE" id="PS50943">
    <property type="entry name" value="HTH_CROC1"/>
    <property type="match status" value="1"/>
</dbReference>